<evidence type="ECO:0000313" key="1">
    <source>
        <dbReference type="EMBL" id="ASJ53235.1"/>
    </source>
</evidence>
<reference evidence="1 2" key="1">
    <citation type="submission" date="2016-11" db="EMBL/GenBank/DDBJ databases">
        <authorList>
            <person name="Jaros S."/>
            <person name="Januszkiewicz K."/>
            <person name="Wedrychowicz H."/>
        </authorList>
    </citation>
    <scope>NUCLEOTIDE SEQUENCE [LARGE SCALE GENOMIC DNA]</scope>
    <source>
        <strain evidence="1 2">NF2</strain>
    </source>
</reference>
<accession>A0A220ME91</accession>
<sequence length="203" mass="23380">MGWAEFQFVPNQYNDECKKIDESILQLLHERKVLANGKRLTPPQEIRQEWAEKYGMDEAELGWFLHKLNSETRPVFPDEYGELIGVLPIMKTTELDGFTYTLTHAMQHKNLSTVHVEIKSVNTDDENIGRIRPHLMLEIASSQEHHVRKSGARGSDREISLQFMVSPALPDQLDGVCFSLTPYAAPRELPPREHVLDKEVRFT</sequence>
<gene>
    <name evidence="1" type="ORF">BP422_06530</name>
</gene>
<proteinExistence type="predicted"/>
<name>A0A220ME91_9BACL</name>
<dbReference type="KEGG" id="bfm:BP422_06530"/>
<dbReference type="EMBL" id="CP018145">
    <property type="protein sequence ID" value="ASJ53235.1"/>
    <property type="molecule type" value="Genomic_DNA"/>
</dbReference>
<dbReference type="AlphaFoldDB" id="A0A220ME91"/>
<protein>
    <submittedName>
        <fullName evidence="1">Uncharacterized protein</fullName>
    </submittedName>
</protein>
<organism evidence="1 2">
    <name type="scientific">Brevibacillus formosus</name>
    <dbReference type="NCBI Taxonomy" id="54913"/>
    <lineage>
        <taxon>Bacteria</taxon>
        <taxon>Bacillati</taxon>
        <taxon>Bacillota</taxon>
        <taxon>Bacilli</taxon>
        <taxon>Bacillales</taxon>
        <taxon>Paenibacillaceae</taxon>
        <taxon>Brevibacillus</taxon>
    </lineage>
</organism>
<dbReference type="Proteomes" id="UP000197781">
    <property type="component" value="Chromosome"/>
</dbReference>
<dbReference type="RefSeq" id="WP_088907074.1">
    <property type="nucleotide sequence ID" value="NZ_CP018145.1"/>
</dbReference>
<evidence type="ECO:0000313" key="2">
    <source>
        <dbReference type="Proteomes" id="UP000197781"/>
    </source>
</evidence>